<evidence type="ECO:0000256" key="1">
    <source>
        <dbReference type="ARBA" id="ARBA00005889"/>
    </source>
</evidence>
<gene>
    <name evidence="7" type="primary">LOC108986821</name>
</gene>
<keyword evidence="2 5" id="KW-0479">Metal-binding</keyword>
<dbReference type="STRING" id="51240.A0A2I4E6V4"/>
<dbReference type="GeneID" id="108986821"/>
<keyword evidence="5" id="KW-0539">Nucleus</keyword>
<keyword evidence="4 5" id="KW-0862">Zinc</keyword>
<reference evidence="7" key="1">
    <citation type="submission" date="2025-08" db="UniProtKB">
        <authorList>
            <consortium name="RefSeq"/>
        </authorList>
    </citation>
    <scope>IDENTIFICATION</scope>
    <source>
        <tissue evidence="7">Leaves</tissue>
    </source>
</reference>
<dbReference type="InterPro" id="IPR007527">
    <property type="entry name" value="Znf_SWIM"/>
</dbReference>
<dbReference type="Proteomes" id="UP000235220">
    <property type="component" value="Chromosome 8"/>
</dbReference>
<dbReference type="Gramene" id="Jr08_18740_p1">
    <property type="protein sequence ID" value="cds.Jr08_18740_p1"/>
    <property type="gene ID" value="Jr08_18740"/>
</dbReference>
<evidence type="ECO:0000256" key="4">
    <source>
        <dbReference type="ARBA" id="ARBA00022833"/>
    </source>
</evidence>
<proteinExistence type="inferred from homology"/>
<dbReference type="AlphaFoldDB" id="A0A2I4E6V4"/>
<evidence type="ECO:0000256" key="5">
    <source>
        <dbReference type="RuleBase" id="RU367018"/>
    </source>
</evidence>
<dbReference type="PANTHER" id="PTHR31669:SF283">
    <property type="entry name" value="PROTEIN FAR1-RELATED SEQUENCE"/>
    <property type="match status" value="1"/>
</dbReference>
<comment type="similarity">
    <text evidence="1 5">Belongs to the FHY3/FAR1 family.</text>
</comment>
<dbReference type="GO" id="GO:0005634">
    <property type="term" value="C:nucleus"/>
    <property type="evidence" value="ECO:0007669"/>
    <property type="project" value="UniProtKB-SubCell"/>
</dbReference>
<accession>A0A2I4E6V4</accession>
<dbReference type="InterPro" id="IPR031052">
    <property type="entry name" value="FHY3/FAR1"/>
</dbReference>
<protein>
    <recommendedName>
        <fullName evidence="5">Protein FAR1-RELATED SEQUENCE</fullName>
    </recommendedName>
</protein>
<evidence type="ECO:0000313" key="7">
    <source>
        <dbReference type="RefSeq" id="XP_018815127.1"/>
    </source>
</evidence>
<name>A0A2I4E6V4_JUGRE</name>
<evidence type="ECO:0000256" key="3">
    <source>
        <dbReference type="ARBA" id="ARBA00022771"/>
    </source>
</evidence>
<dbReference type="GO" id="GO:0006355">
    <property type="term" value="P:regulation of DNA-templated transcription"/>
    <property type="evidence" value="ECO:0007669"/>
    <property type="project" value="UniProtKB-UniRule"/>
</dbReference>
<dbReference type="RefSeq" id="XP_018815127.1">
    <property type="nucleotide sequence ID" value="XM_018959582.1"/>
</dbReference>
<evidence type="ECO:0000256" key="2">
    <source>
        <dbReference type="ARBA" id="ARBA00022723"/>
    </source>
</evidence>
<keyword evidence="3 5" id="KW-0863">Zinc-finger</keyword>
<dbReference type="Pfam" id="PF04434">
    <property type="entry name" value="SWIM"/>
    <property type="match status" value="1"/>
</dbReference>
<dbReference type="PROSITE" id="PS50966">
    <property type="entry name" value="ZF_SWIM"/>
    <property type="match status" value="1"/>
</dbReference>
<dbReference type="SMART" id="SM00575">
    <property type="entry name" value="ZnF_PMZ"/>
    <property type="match status" value="1"/>
</dbReference>
<comment type="function">
    <text evidence="5">Putative transcription activator involved in regulating light control of development.</text>
</comment>
<dbReference type="PANTHER" id="PTHR31669">
    <property type="entry name" value="PROTEIN FAR1-RELATED SEQUENCE 10-RELATED"/>
    <property type="match status" value="1"/>
</dbReference>
<evidence type="ECO:0000313" key="6">
    <source>
        <dbReference type="Proteomes" id="UP000235220"/>
    </source>
</evidence>
<keyword evidence="6" id="KW-1185">Reference proteome</keyword>
<sequence length="237" mass="27940">MNALFDNLVYSGSTLKEFIDKFDNALRKKVENENAADFNLFKYTIPCISHLYVEKKLQQLYTNSKFKEVQQEIMGMIYCNSHLYKTEGAISMYQVSDQVHDDFIKPVTFSVYFNEDECEAKCICGLFEMRGILCRHILTVFSAKNVQSLPLKYIVDRWRKDLKRRYTFLQNSYDDLSGKPDAHRYSCLLKRCYEVLTIALSSDDHFVDMMRQLDVMDEKYSMAKIVMDEKYSMAKIH</sequence>
<organism evidence="6 7">
    <name type="scientific">Juglans regia</name>
    <name type="common">English walnut</name>
    <dbReference type="NCBI Taxonomy" id="51240"/>
    <lineage>
        <taxon>Eukaryota</taxon>
        <taxon>Viridiplantae</taxon>
        <taxon>Streptophyta</taxon>
        <taxon>Embryophyta</taxon>
        <taxon>Tracheophyta</taxon>
        <taxon>Spermatophyta</taxon>
        <taxon>Magnoliopsida</taxon>
        <taxon>eudicotyledons</taxon>
        <taxon>Gunneridae</taxon>
        <taxon>Pentapetalae</taxon>
        <taxon>rosids</taxon>
        <taxon>fabids</taxon>
        <taxon>Fagales</taxon>
        <taxon>Juglandaceae</taxon>
        <taxon>Juglans</taxon>
    </lineage>
</organism>
<dbReference type="InterPro" id="IPR006564">
    <property type="entry name" value="Znf_PMZ"/>
</dbReference>
<dbReference type="KEGG" id="jre:108986821"/>
<dbReference type="OrthoDB" id="1738322at2759"/>
<dbReference type="GO" id="GO:0008270">
    <property type="term" value="F:zinc ion binding"/>
    <property type="evidence" value="ECO:0007669"/>
    <property type="project" value="UniProtKB-UniRule"/>
</dbReference>
<comment type="subcellular location">
    <subcellularLocation>
        <location evidence="5">Nucleus</location>
    </subcellularLocation>
</comment>